<keyword evidence="3" id="KW-1185">Reference proteome</keyword>
<dbReference type="AlphaFoldDB" id="A0A232EGA7"/>
<dbReference type="Pfam" id="PF18701">
    <property type="entry name" value="DUF5641"/>
    <property type="match status" value="1"/>
</dbReference>
<dbReference type="EMBL" id="NNAY01004836">
    <property type="protein sequence ID" value="OXU17358.1"/>
    <property type="molecule type" value="Genomic_DNA"/>
</dbReference>
<sequence>FWIIAYLHELQVRQKWLNSTATLTVGTIGIYREDNAACARWPLGLVVKVHYGSDSIARVASIKIASGLFKRNII</sequence>
<comment type="caution">
    <text evidence="2">The sequence shown here is derived from an EMBL/GenBank/DDBJ whole genome shotgun (WGS) entry which is preliminary data.</text>
</comment>
<feature type="domain" description="DUF5641" evidence="1">
    <location>
        <begin position="2"/>
        <end position="73"/>
    </location>
</feature>
<protein>
    <recommendedName>
        <fullName evidence="1">DUF5641 domain-containing protein</fullName>
    </recommendedName>
</protein>
<dbReference type="STRING" id="543379.A0A232EGA7"/>
<dbReference type="InterPro" id="IPR040676">
    <property type="entry name" value="DUF5641"/>
</dbReference>
<evidence type="ECO:0000259" key="1">
    <source>
        <dbReference type="Pfam" id="PF18701"/>
    </source>
</evidence>
<dbReference type="OrthoDB" id="6432478at2759"/>
<feature type="non-terminal residue" evidence="2">
    <location>
        <position position="1"/>
    </location>
</feature>
<organism evidence="2 3">
    <name type="scientific">Trichomalopsis sarcophagae</name>
    <dbReference type="NCBI Taxonomy" id="543379"/>
    <lineage>
        <taxon>Eukaryota</taxon>
        <taxon>Metazoa</taxon>
        <taxon>Ecdysozoa</taxon>
        <taxon>Arthropoda</taxon>
        <taxon>Hexapoda</taxon>
        <taxon>Insecta</taxon>
        <taxon>Pterygota</taxon>
        <taxon>Neoptera</taxon>
        <taxon>Endopterygota</taxon>
        <taxon>Hymenoptera</taxon>
        <taxon>Apocrita</taxon>
        <taxon>Proctotrupomorpha</taxon>
        <taxon>Chalcidoidea</taxon>
        <taxon>Pteromalidae</taxon>
        <taxon>Pteromalinae</taxon>
        <taxon>Trichomalopsis</taxon>
    </lineage>
</organism>
<accession>A0A232EGA7</accession>
<proteinExistence type="predicted"/>
<dbReference type="Proteomes" id="UP000215335">
    <property type="component" value="Unassembled WGS sequence"/>
</dbReference>
<reference evidence="2 3" key="1">
    <citation type="journal article" date="2017" name="Curr. Biol.">
        <title>The Evolution of Venom by Co-option of Single-Copy Genes.</title>
        <authorList>
            <person name="Martinson E.O."/>
            <person name="Mrinalini"/>
            <person name="Kelkar Y.D."/>
            <person name="Chang C.H."/>
            <person name="Werren J.H."/>
        </authorList>
    </citation>
    <scope>NUCLEOTIDE SEQUENCE [LARGE SCALE GENOMIC DNA]</scope>
    <source>
        <strain evidence="2 3">Alberta</strain>
        <tissue evidence="2">Whole body</tissue>
    </source>
</reference>
<evidence type="ECO:0000313" key="3">
    <source>
        <dbReference type="Proteomes" id="UP000215335"/>
    </source>
</evidence>
<gene>
    <name evidence="2" type="ORF">TSAR_008188</name>
</gene>
<evidence type="ECO:0000313" key="2">
    <source>
        <dbReference type="EMBL" id="OXU17358.1"/>
    </source>
</evidence>
<name>A0A232EGA7_9HYME</name>